<protein>
    <submittedName>
        <fullName evidence="2">Uncharacterized protein</fullName>
    </submittedName>
</protein>
<accession>A0A0E0K057</accession>
<organism evidence="2">
    <name type="scientific">Oryza punctata</name>
    <name type="common">Red rice</name>
    <dbReference type="NCBI Taxonomy" id="4537"/>
    <lineage>
        <taxon>Eukaryota</taxon>
        <taxon>Viridiplantae</taxon>
        <taxon>Streptophyta</taxon>
        <taxon>Embryophyta</taxon>
        <taxon>Tracheophyta</taxon>
        <taxon>Spermatophyta</taxon>
        <taxon>Magnoliopsida</taxon>
        <taxon>Liliopsida</taxon>
        <taxon>Poales</taxon>
        <taxon>Poaceae</taxon>
        <taxon>BOP clade</taxon>
        <taxon>Oryzoideae</taxon>
        <taxon>Oryzeae</taxon>
        <taxon>Oryzinae</taxon>
        <taxon>Oryza</taxon>
    </lineage>
</organism>
<dbReference type="OMA" id="CEIFIVF"/>
<evidence type="ECO:0000313" key="3">
    <source>
        <dbReference type="Proteomes" id="UP000026962"/>
    </source>
</evidence>
<proteinExistence type="predicted"/>
<reference evidence="2" key="1">
    <citation type="submission" date="2015-04" db="UniProtKB">
        <authorList>
            <consortium name="EnsemblPlants"/>
        </authorList>
    </citation>
    <scope>IDENTIFICATION</scope>
</reference>
<evidence type="ECO:0000256" key="1">
    <source>
        <dbReference type="SAM" id="MobiDB-lite"/>
    </source>
</evidence>
<feature type="compositionally biased region" description="Polar residues" evidence="1">
    <location>
        <begin position="119"/>
        <end position="130"/>
    </location>
</feature>
<dbReference type="Proteomes" id="UP000026962">
    <property type="component" value="Chromosome 2"/>
</dbReference>
<dbReference type="EnsemblPlants" id="OPUNC02G15780.1">
    <property type="protein sequence ID" value="OPUNC02G15780.1"/>
    <property type="gene ID" value="OPUNC02G15780"/>
</dbReference>
<name>A0A0E0K057_ORYPU</name>
<evidence type="ECO:0000313" key="2">
    <source>
        <dbReference type="EnsemblPlants" id="OPUNC02G15780.1"/>
    </source>
</evidence>
<reference evidence="2" key="2">
    <citation type="submission" date="2018-05" db="EMBL/GenBank/DDBJ databases">
        <title>OpunRS2 (Oryza punctata Reference Sequence Version 2).</title>
        <authorList>
            <person name="Zhang J."/>
            <person name="Kudrna D."/>
            <person name="Lee S."/>
            <person name="Talag J."/>
            <person name="Welchert J."/>
            <person name="Wing R.A."/>
        </authorList>
    </citation>
    <scope>NUCLEOTIDE SEQUENCE [LARGE SCALE GENOMIC DNA]</scope>
</reference>
<feature type="region of interest" description="Disordered" evidence="1">
    <location>
        <begin position="113"/>
        <end position="150"/>
    </location>
</feature>
<dbReference type="AlphaFoldDB" id="A0A0E0K057"/>
<dbReference type="Gramene" id="OPUNC02G15780.1">
    <property type="protein sequence ID" value="OPUNC02G15780.1"/>
    <property type="gene ID" value="OPUNC02G15780"/>
</dbReference>
<sequence>MSPSRRPGHHGRSKRCQSRLPRELGSYWVGFLEESVRLSHSDMESSNNIPTSPHSPRDIFIVMHQEMEADRLEGEEEERRIKQQQEDLQWRMEEFRQRDRATRDAILQTKLGEHDVFMTPSTTSSQPRHCSTTTTSPTTRPSIPPSDKSR</sequence>
<feature type="compositionally biased region" description="Low complexity" evidence="1">
    <location>
        <begin position="131"/>
        <end position="141"/>
    </location>
</feature>
<keyword evidence="3" id="KW-1185">Reference proteome</keyword>
<dbReference type="HOGENOM" id="CLU_1743498_0_0_1"/>